<protein>
    <submittedName>
        <fullName evidence="1">DUF624 domain-containing protein</fullName>
    </submittedName>
</protein>
<sequence>MHYNPNSPVWQFVSLCLRYFILNLFFLISIIPIVTIGPARAALYSTVFAFSDNDDINLGREYIRRFKREFKRGIGSSIIFVVLIAAIVFAIVFWNALDTNAAYITLPILIIFGVLTFLTFEYYYPLQARYENTFRQTLRNSFMMPWACFGYTLGILAIDVAAGAIFAFTPYLRFLFILLGFAWLAYAKSLLYLRAFQRVSGDPNTPREKPDYSLPSASIQ</sequence>
<gene>
    <name evidence="1" type="ORF">GBB04_05305</name>
</gene>
<evidence type="ECO:0000313" key="2">
    <source>
        <dbReference type="Proteomes" id="UP000429211"/>
    </source>
</evidence>
<organism evidence="1 2">
    <name type="scientific">Bifidobacterium dentium</name>
    <dbReference type="NCBI Taxonomy" id="1689"/>
    <lineage>
        <taxon>Bacteria</taxon>
        <taxon>Bacillati</taxon>
        <taxon>Actinomycetota</taxon>
        <taxon>Actinomycetes</taxon>
        <taxon>Bifidobacteriales</taxon>
        <taxon>Bifidobacteriaceae</taxon>
        <taxon>Bifidobacterium</taxon>
    </lineage>
</organism>
<reference evidence="1 2" key="1">
    <citation type="journal article" date="2019" name="Nat. Med.">
        <title>A library of human gut bacterial isolates paired with longitudinal multiomics data enables mechanistic microbiome research.</title>
        <authorList>
            <person name="Poyet M."/>
            <person name="Groussin M."/>
            <person name="Gibbons S.M."/>
            <person name="Avila-Pacheco J."/>
            <person name="Jiang X."/>
            <person name="Kearney S.M."/>
            <person name="Perrotta A.R."/>
            <person name="Berdy B."/>
            <person name="Zhao S."/>
            <person name="Lieberman T.D."/>
            <person name="Swanson P.K."/>
            <person name="Smith M."/>
            <person name="Roesemann S."/>
            <person name="Alexander J.E."/>
            <person name="Rich S.A."/>
            <person name="Livny J."/>
            <person name="Vlamakis H."/>
            <person name="Clish C."/>
            <person name="Bullock K."/>
            <person name="Deik A."/>
            <person name="Scott J."/>
            <person name="Pierce K.A."/>
            <person name="Xavier R.J."/>
            <person name="Alm E.J."/>
        </authorList>
    </citation>
    <scope>NUCLEOTIDE SEQUENCE [LARGE SCALE GENOMIC DNA]</scope>
    <source>
        <strain evidence="1 2">BIOML-A2</strain>
    </source>
</reference>
<dbReference type="RefSeq" id="WP_003838275.1">
    <property type="nucleotide sequence ID" value="NZ_BCYE01000011.1"/>
</dbReference>
<evidence type="ECO:0000313" key="1">
    <source>
        <dbReference type="EMBL" id="KAB7461494.1"/>
    </source>
</evidence>
<dbReference type="InterPro" id="IPR006938">
    <property type="entry name" value="DUF624"/>
</dbReference>
<dbReference type="EMBL" id="WDPD01000004">
    <property type="protein sequence ID" value="KAB7461494.1"/>
    <property type="molecule type" value="Genomic_DNA"/>
</dbReference>
<proteinExistence type="predicted"/>
<dbReference type="Pfam" id="PF04854">
    <property type="entry name" value="DUF624"/>
    <property type="match status" value="1"/>
</dbReference>
<dbReference type="Proteomes" id="UP000429211">
    <property type="component" value="Unassembled WGS sequence"/>
</dbReference>
<dbReference type="AlphaFoldDB" id="A0A1V8Q6G0"/>
<dbReference type="GeneID" id="31607278"/>
<accession>A0A1V8Q6G0</accession>
<comment type="caution">
    <text evidence="1">The sequence shown here is derived from an EMBL/GenBank/DDBJ whole genome shotgun (WGS) entry which is preliminary data.</text>
</comment>
<name>A0A1V8Q6G0_9BIFI</name>
<dbReference type="OMA" id="SIQNWFQ"/>